<protein>
    <submittedName>
        <fullName evidence="3">DUF1801 domain-containing protein</fullName>
    </submittedName>
</protein>
<evidence type="ECO:0000313" key="3">
    <source>
        <dbReference type="EMBL" id="MCG2612639.1"/>
    </source>
</evidence>
<organism evidence="3 4">
    <name type="scientific">Terrimonas ginsenosidimutans</name>
    <dbReference type="NCBI Taxonomy" id="2908004"/>
    <lineage>
        <taxon>Bacteria</taxon>
        <taxon>Pseudomonadati</taxon>
        <taxon>Bacteroidota</taxon>
        <taxon>Chitinophagia</taxon>
        <taxon>Chitinophagales</taxon>
        <taxon>Chitinophagaceae</taxon>
        <taxon>Terrimonas</taxon>
    </lineage>
</organism>
<proteinExistence type="predicted"/>
<dbReference type="EMBL" id="JAKLTR010000001">
    <property type="protein sequence ID" value="MCG2612639.1"/>
    <property type="molecule type" value="Genomic_DNA"/>
</dbReference>
<gene>
    <name evidence="3" type="ORF">LZZ85_00045</name>
</gene>
<dbReference type="RefSeq" id="WP_237867868.1">
    <property type="nucleotide sequence ID" value="NZ_JAKLTR010000001.1"/>
</dbReference>
<dbReference type="SUPFAM" id="SSF159888">
    <property type="entry name" value="YdhG-like"/>
    <property type="match status" value="1"/>
</dbReference>
<dbReference type="Pfam" id="PF08818">
    <property type="entry name" value="DUF1801"/>
    <property type="match status" value="1"/>
</dbReference>
<evidence type="ECO:0000313" key="4">
    <source>
        <dbReference type="Proteomes" id="UP001165367"/>
    </source>
</evidence>
<reference evidence="3" key="1">
    <citation type="submission" date="2022-01" db="EMBL/GenBank/DDBJ databases">
        <authorList>
            <person name="Jo J.-H."/>
            <person name="Im W.-T."/>
        </authorList>
    </citation>
    <scope>NUCLEOTIDE SEQUENCE</scope>
    <source>
        <strain evidence="3">NA20</strain>
    </source>
</reference>
<feature type="region of interest" description="Disordered" evidence="1">
    <location>
        <begin position="130"/>
        <end position="151"/>
    </location>
</feature>
<evidence type="ECO:0000259" key="2">
    <source>
        <dbReference type="Pfam" id="PF08818"/>
    </source>
</evidence>
<keyword evidence="4" id="KW-1185">Reference proteome</keyword>
<name>A0ABS9KJZ7_9BACT</name>
<dbReference type="Gene3D" id="3.90.1150.200">
    <property type="match status" value="1"/>
</dbReference>
<feature type="domain" description="YdhG-like" evidence="2">
    <location>
        <begin position="21"/>
        <end position="113"/>
    </location>
</feature>
<dbReference type="InterPro" id="IPR014922">
    <property type="entry name" value="YdhG-like"/>
</dbReference>
<accession>A0ABS9KJZ7</accession>
<comment type="caution">
    <text evidence="3">The sequence shown here is derived from an EMBL/GenBank/DDBJ whole genome shotgun (WGS) entry which is preliminary data.</text>
</comment>
<dbReference type="Proteomes" id="UP001165367">
    <property type="component" value="Unassembled WGS sequence"/>
</dbReference>
<sequence length="151" mass="16672">MQKTTAKTVDAYLASQPADVQATLSKVRKAIRAAAPKAEEKISYHMPLYKYHIHLVGFCAFTNHCSFFPMSHAVMKMFAEELKDYDTSGATIRFPVGKPLPATLIKKIVAARIIENDEIAAKRAKKKSAKKAAVKKAARKKVAPKKKAASR</sequence>
<evidence type="ECO:0000256" key="1">
    <source>
        <dbReference type="SAM" id="MobiDB-lite"/>
    </source>
</evidence>